<evidence type="ECO:0000259" key="2">
    <source>
        <dbReference type="Pfam" id="PF02517"/>
    </source>
</evidence>
<keyword evidence="1" id="KW-0472">Membrane</keyword>
<dbReference type="Proteomes" id="UP000186132">
    <property type="component" value="Unassembled WGS sequence"/>
</dbReference>
<feature type="domain" description="CAAX prenyl protease 2/Lysostaphin resistance protein A-like" evidence="2">
    <location>
        <begin position="162"/>
        <end position="250"/>
    </location>
</feature>
<feature type="transmembrane region" description="Helical" evidence="1">
    <location>
        <begin position="185"/>
        <end position="210"/>
    </location>
</feature>
<reference evidence="3 4" key="1">
    <citation type="submission" date="2016-11" db="EMBL/GenBank/DDBJ databases">
        <authorList>
            <person name="Jaros S."/>
            <person name="Januszkiewicz K."/>
            <person name="Wedrychowicz H."/>
        </authorList>
    </citation>
    <scope>NUCLEOTIDE SEQUENCE [LARGE SCALE GENOMIC DNA]</scope>
    <source>
        <strain evidence="3 4">DSM 45627</strain>
    </source>
</reference>
<feature type="transmembrane region" description="Helical" evidence="1">
    <location>
        <begin position="23"/>
        <end position="43"/>
    </location>
</feature>
<dbReference type="Pfam" id="PF05719">
    <property type="entry name" value="GPP34"/>
    <property type="match status" value="1"/>
</dbReference>
<evidence type="ECO:0000313" key="4">
    <source>
        <dbReference type="Proteomes" id="UP000186132"/>
    </source>
</evidence>
<dbReference type="GO" id="GO:0004175">
    <property type="term" value="F:endopeptidase activity"/>
    <property type="evidence" value="ECO:0007669"/>
    <property type="project" value="UniProtKB-ARBA"/>
</dbReference>
<accession>A0A1M5DTS3</accession>
<dbReference type="InterPro" id="IPR008628">
    <property type="entry name" value="GPP34-like"/>
</dbReference>
<dbReference type="GO" id="GO:0070273">
    <property type="term" value="F:phosphatidylinositol-4-phosphate binding"/>
    <property type="evidence" value="ECO:0007669"/>
    <property type="project" value="InterPro"/>
</dbReference>
<dbReference type="EMBL" id="FQVU01000001">
    <property type="protein sequence ID" value="SHF70393.1"/>
    <property type="molecule type" value="Genomic_DNA"/>
</dbReference>
<dbReference type="Pfam" id="PF02517">
    <property type="entry name" value="Rce1-like"/>
    <property type="match status" value="1"/>
</dbReference>
<dbReference type="STRING" id="1206085.SAMN05443575_0694"/>
<evidence type="ECO:0000256" key="1">
    <source>
        <dbReference type="SAM" id="Phobius"/>
    </source>
</evidence>
<dbReference type="RefSeq" id="WP_073385910.1">
    <property type="nucleotide sequence ID" value="NZ_FQVU01000001.1"/>
</dbReference>
<gene>
    <name evidence="3" type="ORF">SAMN05443575_0694</name>
</gene>
<dbReference type="GO" id="GO:0080120">
    <property type="term" value="P:CAAX-box protein maturation"/>
    <property type="evidence" value="ECO:0007669"/>
    <property type="project" value="UniProtKB-ARBA"/>
</dbReference>
<evidence type="ECO:0000313" key="3">
    <source>
        <dbReference type="EMBL" id="SHF70393.1"/>
    </source>
</evidence>
<feature type="transmembrane region" description="Helical" evidence="1">
    <location>
        <begin position="105"/>
        <end position="126"/>
    </location>
</feature>
<feature type="transmembrane region" description="Helical" evidence="1">
    <location>
        <begin position="64"/>
        <end position="85"/>
    </location>
</feature>
<organism evidence="3 4">
    <name type="scientific">Jatrophihabitans endophyticus</name>
    <dbReference type="NCBI Taxonomy" id="1206085"/>
    <lineage>
        <taxon>Bacteria</taxon>
        <taxon>Bacillati</taxon>
        <taxon>Actinomycetota</taxon>
        <taxon>Actinomycetes</taxon>
        <taxon>Jatrophihabitantales</taxon>
        <taxon>Jatrophihabitantaceae</taxon>
        <taxon>Jatrophihabitans</taxon>
    </lineage>
</organism>
<sequence length="526" mass="54911">MRDAPGAAYGERVVTFEWIEPRFGAMAIVLLSLRFLVVLVGWTPFYQLGLALAGHRDAASRRPVTAPAVGIGQVVTLGLVLGAVAADSRLRASAIGIRTPSHTGLVATVALVAAFPLGIGLGRLLLRTRSTAVGSTAPRPQASQPSRASSARVAWAQTQPLTWSLVVIAVVLVPLQQELLFRGLLLGVLVGPAGLAPVLGVVLVSAVYALAAVRHGPRSVTFVAALGLFTAGLYLSTGSLVLPVLVQAMLQATVLVSRWARYGTAPVPAPGAPRPAAPYPVAAGHGAGIALPPGQAVPYLAAPATTRWGGGGSYPNRPAVEFTWTNSVCSDLLRAVLHRGRGRIGNHAAVARAARAALIVDLLRTDVVHGTADAFVPGSAWTRMPAARRLVEALISRPTPPLEVLLQRGQPTLHLVLDDLVAAGVLRRVTRFGRTRYTDVDPGHAERLVAAVARAAQGGREQMDSAGAAFVVLALECGIARTDPNTDRIGELISRGGDFAPLLTRMRATLESQARTAWVAGQAQSC</sequence>
<feature type="transmembrane region" description="Helical" evidence="1">
    <location>
        <begin position="153"/>
        <end position="173"/>
    </location>
</feature>
<proteinExistence type="predicted"/>
<protein>
    <submittedName>
        <fullName evidence="3">Golgi phosphoprotein 3 (GPP34)</fullName>
    </submittedName>
</protein>
<keyword evidence="1" id="KW-0812">Transmembrane</keyword>
<dbReference type="InterPro" id="IPR003675">
    <property type="entry name" value="Rce1/LyrA-like_dom"/>
</dbReference>
<keyword evidence="4" id="KW-1185">Reference proteome</keyword>
<name>A0A1M5DTS3_9ACTN</name>
<keyword evidence="1" id="KW-1133">Transmembrane helix</keyword>
<feature type="transmembrane region" description="Helical" evidence="1">
    <location>
        <begin position="222"/>
        <end position="246"/>
    </location>
</feature>
<dbReference type="AlphaFoldDB" id="A0A1M5DTS3"/>